<dbReference type="PANTHER" id="PTHR30563:SF0">
    <property type="entry name" value="DNA RECOMBINATION PROTEIN RMUC"/>
    <property type="match status" value="1"/>
</dbReference>
<reference evidence="6 7" key="1">
    <citation type="submission" date="2020-05" db="EMBL/GenBank/DDBJ databases">
        <title>Complete genome sequence of Deefgea sp. D17.</title>
        <authorList>
            <person name="Bae J.-W."/>
            <person name="Han J.E."/>
        </authorList>
    </citation>
    <scope>NUCLEOTIDE SEQUENCE [LARGE SCALE GENOMIC DNA]</scope>
    <source>
        <strain evidence="6 7">D17</strain>
    </source>
</reference>
<keyword evidence="7" id="KW-1185">Reference proteome</keyword>
<keyword evidence="4" id="KW-0233">DNA recombination</keyword>
<organism evidence="6 7">
    <name type="scientific">Deefgea piscis</name>
    <dbReference type="NCBI Taxonomy" id="2739061"/>
    <lineage>
        <taxon>Bacteria</taxon>
        <taxon>Pseudomonadati</taxon>
        <taxon>Pseudomonadota</taxon>
        <taxon>Betaproteobacteria</taxon>
        <taxon>Neisseriales</taxon>
        <taxon>Chitinibacteraceae</taxon>
        <taxon>Deefgea</taxon>
    </lineage>
</organism>
<dbReference type="PANTHER" id="PTHR30563">
    <property type="entry name" value="DNA RECOMBINATION PROTEIN RMUC"/>
    <property type="match status" value="1"/>
</dbReference>
<gene>
    <name evidence="6" type="primary">rmuC</name>
    <name evidence="6" type="ORF">HQN60_13500</name>
</gene>
<evidence type="ECO:0000256" key="4">
    <source>
        <dbReference type="ARBA" id="ARBA00023172"/>
    </source>
</evidence>
<dbReference type="InterPro" id="IPR003798">
    <property type="entry name" value="DNA_recombination_RmuC"/>
</dbReference>
<dbReference type="EMBL" id="CP054143">
    <property type="protein sequence ID" value="QKJ67645.1"/>
    <property type="molecule type" value="Genomic_DNA"/>
</dbReference>
<evidence type="ECO:0000313" key="6">
    <source>
        <dbReference type="EMBL" id="QKJ67645.1"/>
    </source>
</evidence>
<evidence type="ECO:0000256" key="1">
    <source>
        <dbReference type="ARBA" id="ARBA00003416"/>
    </source>
</evidence>
<dbReference type="KEGG" id="dee:HQN60_13500"/>
<keyword evidence="3 5" id="KW-0175">Coiled coil</keyword>
<evidence type="ECO:0000313" key="7">
    <source>
        <dbReference type="Proteomes" id="UP000504844"/>
    </source>
</evidence>
<dbReference type="Proteomes" id="UP000504844">
    <property type="component" value="Chromosome"/>
</dbReference>
<proteinExistence type="inferred from homology"/>
<dbReference type="AlphaFoldDB" id="A0A6M8SR14"/>
<comment type="similarity">
    <text evidence="2">Belongs to the RmuC family.</text>
</comment>
<dbReference type="Pfam" id="PF02646">
    <property type="entry name" value="RmuC"/>
    <property type="match status" value="1"/>
</dbReference>
<accession>A0A6M8SR14</accession>
<evidence type="ECO:0000256" key="5">
    <source>
        <dbReference type="SAM" id="Coils"/>
    </source>
</evidence>
<evidence type="ECO:0000256" key="2">
    <source>
        <dbReference type="ARBA" id="ARBA00009840"/>
    </source>
</evidence>
<name>A0A6M8SR14_9NEIS</name>
<dbReference type="Gene3D" id="1.20.120.20">
    <property type="entry name" value="Apolipoprotein"/>
    <property type="match status" value="1"/>
</dbReference>
<dbReference type="SUPFAM" id="SSF58113">
    <property type="entry name" value="Apolipoprotein A-I"/>
    <property type="match status" value="1"/>
</dbReference>
<sequence>MLELLFGVTTLVVLLAGILVVGRLHQLASAQREVLDTLTQDLENKHREMLNDLHQGMSKQTESMQQGLIQHGSILNETVNRSSERLRDSMSESFERLRHGVNHEMKESRETIVRMQTVQSEALSTLRLTLVASLGDSREQMLKQLSDISAALQGKQDALREDMLLKLSTMLAEQSKREMEQLQAALLQSSQTLTASVGELTKATDLRLAEISGKVTERLDEGFKKTNETFANVMARLATIDEAQKKIDGLTTNVVSLQELLGDKRSRGAFGEVQLDHLVSNVLPAQTYELQATLPSGVRVDCLLKLPEPTGTIAVDSKFPLENYHRMFGSDMDKLTATRFFKADVKKHVDDIANKYIIPNVTADGAVMFIPAEAVFAEIHAYHPELVEYAMKRRVWIVSPTTLMAVLNTARAVIKDVETRKQVHIIKEALGKLGQEFGRFDKRMKNLATHIRQAHEDALEVSITSEKISRQFVNIEQVRLEGEAAPVLVAVETE</sequence>
<comment type="function">
    <text evidence="1">Involved in DNA recombination.</text>
</comment>
<feature type="coiled-coil region" evidence="5">
    <location>
        <begin position="165"/>
        <end position="192"/>
    </location>
</feature>
<evidence type="ECO:0000256" key="3">
    <source>
        <dbReference type="ARBA" id="ARBA00023054"/>
    </source>
</evidence>
<dbReference type="GO" id="GO:0006310">
    <property type="term" value="P:DNA recombination"/>
    <property type="evidence" value="ECO:0007669"/>
    <property type="project" value="UniProtKB-KW"/>
</dbReference>
<protein>
    <submittedName>
        <fullName evidence="6">DNA recombination protein RmuC</fullName>
    </submittedName>
</protein>